<evidence type="ECO:0000313" key="8">
    <source>
        <dbReference type="Proteomes" id="UP000252554"/>
    </source>
</evidence>
<comment type="subcellular location">
    <subcellularLocation>
        <location evidence="1">Cytoplasm</location>
        <location evidence="1">Cytosol</location>
    </subcellularLocation>
</comment>
<sequence length="98" mass="11086">MLSLVDRLQAQVKLLREALARLDWEAVALLDKQSRILVKTVAASESWDDRELHQGISELSQIYAELQQAGRAERDRLAGELTRLSQSKQVNQAYKPLG</sequence>
<dbReference type="GO" id="GO:0044781">
    <property type="term" value="P:bacterial-type flagellum organization"/>
    <property type="evidence" value="ECO:0007669"/>
    <property type="project" value="UniProtKB-KW"/>
</dbReference>
<dbReference type="EMBL" id="CP076683">
    <property type="protein sequence ID" value="QWV16233.1"/>
    <property type="molecule type" value="Genomic_DNA"/>
</dbReference>
<evidence type="ECO:0000313" key="7">
    <source>
        <dbReference type="EMBL" id="RBA55254.1"/>
    </source>
</evidence>
<dbReference type="InterPro" id="IPR008622">
    <property type="entry name" value="FliT"/>
</dbReference>
<protein>
    <recommendedName>
        <fullName evidence="5">Flagellar protein FliT</fullName>
    </recommendedName>
</protein>
<evidence type="ECO:0000256" key="4">
    <source>
        <dbReference type="ARBA" id="ARBA00023186"/>
    </source>
</evidence>
<proteinExistence type="predicted"/>
<reference evidence="6 9" key="2">
    <citation type="submission" date="2021-06" db="EMBL/GenBank/DDBJ databases">
        <title>Microbial metabolic specificity influences pelagic lipid remineralization.</title>
        <authorList>
            <person name="Behrendt L."/>
            <person name="Hunter J.E."/>
            <person name="Alcolombri U."/>
            <person name="Smriga S."/>
            <person name="Mincer T."/>
            <person name="Lowenstein D.P."/>
            <person name="Peaudecerf F.J."/>
            <person name="Fernandez V.I."/>
            <person name="Fredricks H."/>
            <person name="Almblad H."/>
            <person name="Harrison J.J."/>
            <person name="Stocker R."/>
            <person name="Van Mooy B.A.S."/>
        </authorList>
    </citation>
    <scope>NUCLEOTIDE SEQUENCE [LARGE SCALE GENOMIC DNA]</scope>
    <source>
        <strain evidence="6 9">A252</strain>
    </source>
</reference>
<keyword evidence="7" id="KW-0966">Cell projection</keyword>
<evidence type="ECO:0000313" key="6">
    <source>
        <dbReference type="EMBL" id="QWV16233.1"/>
    </source>
</evidence>
<keyword evidence="9" id="KW-1185">Reference proteome</keyword>
<reference evidence="7 8" key="1">
    <citation type="submission" date="2018-06" db="EMBL/GenBank/DDBJ databases">
        <title>Whole genome sequencing of four bacterial strains from South Shetland trench revealing bio-synthetic gene clusters.</title>
        <authorList>
            <person name="Abdel-Mageed W.M."/>
            <person name="Lehri B."/>
            <person name="Jarmusch S.A."/>
            <person name="Miranda K."/>
            <person name="Goodfellow M."/>
            <person name="Jaspars M."/>
            <person name="Karlyshev A.V."/>
        </authorList>
    </citation>
    <scope>NUCLEOTIDE SEQUENCE [LARGE SCALE GENOMIC DNA]</scope>
    <source>
        <strain evidence="7 8">SST2</strain>
    </source>
</reference>
<dbReference type="Pfam" id="PF05400">
    <property type="entry name" value="FliT"/>
    <property type="match status" value="1"/>
</dbReference>
<gene>
    <name evidence="6" type="primary">fliT</name>
    <name evidence="7" type="ORF">DQ403_15915</name>
    <name evidence="6" type="ORF">KQ248_17205</name>
</gene>
<dbReference type="Proteomes" id="UP000252554">
    <property type="component" value="Unassembled WGS sequence"/>
</dbReference>
<evidence type="ECO:0000256" key="5">
    <source>
        <dbReference type="ARBA" id="ARBA00093797"/>
    </source>
</evidence>
<keyword evidence="4" id="KW-0143">Chaperone</keyword>
<dbReference type="RefSeq" id="WP_128121072.1">
    <property type="nucleotide sequence ID" value="NZ_CP076683.1"/>
</dbReference>
<evidence type="ECO:0000256" key="3">
    <source>
        <dbReference type="ARBA" id="ARBA00022795"/>
    </source>
</evidence>
<keyword evidence="7" id="KW-0282">Flagellum</keyword>
<accession>A0A365PRW9</accession>
<dbReference type="AlphaFoldDB" id="A0A365PRW9"/>
<keyword evidence="3" id="KW-1005">Bacterial flagellum biogenesis</keyword>
<keyword evidence="7" id="KW-0969">Cilium</keyword>
<dbReference type="Proteomes" id="UP000683436">
    <property type="component" value="Chromosome"/>
</dbReference>
<evidence type="ECO:0000256" key="2">
    <source>
        <dbReference type="ARBA" id="ARBA00022490"/>
    </source>
</evidence>
<keyword evidence="2" id="KW-0963">Cytoplasm</keyword>
<evidence type="ECO:0000256" key="1">
    <source>
        <dbReference type="ARBA" id="ARBA00004514"/>
    </source>
</evidence>
<evidence type="ECO:0000313" key="9">
    <source>
        <dbReference type="Proteomes" id="UP000683436"/>
    </source>
</evidence>
<organism evidence="7 8">
    <name type="scientific">Stutzerimonas zhaodongensis</name>
    <dbReference type="NCBI Taxonomy" id="1176257"/>
    <lineage>
        <taxon>Bacteria</taxon>
        <taxon>Pseudomonadati</taxon>
        <taxon>Pseudomonadota</taxon>
        <taxon>Gammaproteobacteria</taxon>
        <taxon>Pseudomonadales</taxon>
        <taxon>Pseudomonadaceae</taxon>
        <taxon>Stutzerimonas</taxon>
    </lineage>
</organism>
<name>A0A365PRW9_9GAMM</name>
<dbReference type="EMBL" id="QNTV01000013">
    <property type="protein sequence ID" value="RBA55254.1"/>
    <property type="molecule type" value="Genomic_DNA"/>
</dbReference>